<evidence type="ECO:0000256" key="1">
    <source>
        <dbReference type="ARBA" id="ARBA00022490"/>
    </source>
</evidence>
<dbReference type="Gene3D" id="3.40.140.10">
    <property type="entry name" value="Cytidine Deaminase, domain 2"/>
    <property type="match status" value="1"/>
</dbReference>
<dbReference type="InterPro" id="IPR000555">
    <property type="entry name" value="JAMM/MPN+_dom"/>
</dbReference>
<dbReference type="Pfam" id="PF19445">
    <property type="entry name" value="eIF3h_C"/>
    <property type="match status" value="1"/>
</dbReference>
<dbReference type="GO" id="GO:0008237">
    <property type="term" value="F:metallopeptidase activity"/>
    <property type="evidence" value="ECO:0007669"/>
    <property type="project" value="InterPro"/>
</dbReference>
<protein>
    <recommendedName>
        <fullName evidence="4">MPN domain-containing protein</fullName>
    </recommendedName>
</protein>
<sequence length="325" mass="37099">MVALKIIQHCRQNIPLRVTGQLLGLDVNGVLDITNSFMVPPRSEDEKDGEYELKMLHHLREVNVDNISVGWYISTFLGQHHELPDMKSQDTLPFLVNTQFGWQKDLPNSVVLIYDHLATSHGSLSLRAFRLTKAFIDLYKGKERNFTRESLSKNGFSFRNIFEELPVKISSGGISNALLTYLEGEESVSDQFESLDLGSNEFLEKNLELLLHSFSDLQSRNMAYQSYLKLIQRNENTQQALLQKRKAENASRQLKGLEPLSENLKDLEGENPSAFRKIAEPWRPNLDSLLLYNRIDEHCQQISAFAAKAMVKDYVANLTEPKNGN</sequence>
<dbReference type="Pfam" id="PF01398">
    <property type="entry name" value="JAB"/>
    <property type="match status" value="1"/>
</dbReference>
<name>A0A6B2L947_9EUKA</name>
<evidence type="ECO:0000256" key="3">
    <source>
        <dbReference type="ARBA" id="ARBA00022917"/>
    </source>
</evidence>
<dbReference type="InterPro" id="IPR027524">
    <property type="entry name" value="eIF3h"/>
</dbReference>
<organism evidence="5">
    <name type="scientific">Arcella intermedia</name>
    <dbReference type="NCBI Taxonomy" id="1963864"/>
    <lineage>
        <taxon>Eukaryota</taxon>
        <taxon>Amoebozoa</taxon>
        <taxon>Tubulinea</taxon>
        <taxon>Elardia</taxon>
        <taxon>Arcellinida</taxon>
        <taxon>Sphaerothecina</taxon>
        <taxon>Arcellidae</taxon>
        <taxon>Arcella</taxon>
    </lineage>
</organism>
<keyword evidence="1" id="KW-0963">Cytoplasm</keyword>
<dbReference type="InterPro" id="IPR045810">
    <property type="entry name" value="eIF3h_C"/>
</dbReference>
<dbReference type="GO" id="GO:0003743">
    <property type="term" value="F:translation initiation factor activity"/>
    <property type="evidence" value="ECO:0007669"/>
    <property type="project" value="UniProtKB-KW"/>
</dbReference>
<evidence type="ECO:0000256" key="2">
    <source>
        <dbReference type="ARBA" id="ARBA00022540"/>
    </source>
</evidence>
<dbReference type="CDD" id="cd08065">
    <property type="entry name" value="MPN_eIF3h"/>
    <property type="match status" value="1"/>
</dbReference>
<dbReference type="EMBL" id="GIBP01004593">
    <property type="protein sequence ID" value="NDV33562.1"/>
    <property type="molecule type" value="Transcribed_RNA"/>
</dbReference>
<dbReference type="AlphaFoldDB" id="A0A6B2L947"/>
<reference evidence="5" key="1">
    <citation type="journal article" date="2020" name="J. Eukaryot. Microbiol.">
        <title>De novo Sequencing, Assembly and Annotation of the Transcriptome for the Free-Living Testate Amoeba Arcella intermedia.</title>
        <authorList>
            <person name="Ribeiro G.M."/>
            <person name="Porfirio-Sousa A.L."/>
            <person name="Maurer-Alcala X.X."/>
            <person name="Katz L.A."/>
            <person name="Lahr D.J.G."/>
        </authorList>
    </citation>
    <scope>NUCLEOTIDE SEQUENCE</scope>
</reference>
<proteinExistence type="predicted"/>
<dbReference type="SMART" id="SM00232">
    <property type="entry name" value="JAB_MPN"/>
    <property type="match status" value="1"/>
</dbReference>
<dbReference type="InterPro" id="IPR037518">
    <property type="entry name" value="MPN"/>
</dbReference>
<dbReference type="PROSITE" id="PS50249">
    <property type="entry name" value="MPN"/>
    <property type="match status" value="1"/>
</dbReference>
<feature type="domain" description="MPN" evidence="4">
    <location>
        <begin position="1"/>
        <end position="135"/>
    </location>
</feature>
<dbReference type="InterPro" id="IPR050242">
    <property type="entry name" value="JAMM_MPN+_peptidase_M67A"/>
</dbReference>
<dbReference type="GO" id="GO:0005852">
    <property type="term" value="C:eukaryotic translation initiation factor 3 complex"/>
    <property type="evidence" value="ECO:0007669"/>
    <property type="project" value="InterPro"/>
</dbReference>
<evidence type="ECO:0000313" key="5">
    <source>
        <dbReference type="EMBL" id="NDV33562.1"/>
    </source>
</evidence>
<keyword evidence="3" id="KW-0648">Protein biosynthesis</keyword>
<keyword evidence="2" id="KW-0396">Initiation factor</keyword>
<accession>A0A6B2L947</accession>
<evidence type="ECO:0000259" key="4">
    <source>
        <dbReference type="PROSITE" id="PS50249"/>
    </source>
</evidence>
<dbReference type="PANTHER" id="PTHR10410">
    <property type="entry name" value="EUKARYOTIC TRANSLATION INITIATION FACTOR 3 -RELATED"/>
    <property type="match status" value="1"/>
</dbReference>